<accession>A0A381XI74</accession>
<sequence length="28" mass="3274">PLNLKVIHFEKTFLYFPEGLNPGLELLM</sequence>
<dbReference type="AlphaFoldDB" id="A0A381XI74"/>
<dbReference type="EMBL" id="UINC01015198">
    <property type="protein sequence ID" value="SVA64171.1"/>
    <property type="molecule type" value="Genomic_DNA"/>
</dbReference>
<evidence type="ECO:0000313" key="1">
    <source>
        <dbReference type="EMBL" id="SVA64171.1"/>
    </source>
</evidence>
<protein>
    <submittedName>
        <fullName evidence="1">Uncharacterized protein</fullName>
    </submittedName>
</protein>
<proteinExistence type="predicted"/>
<organism evidence="1">
    <name type="scientific">marine metagenome</name>
    <dbReference type="NCBI Taxonomy" id="408172"/>
    <lineage>
        <taxon>unclassified sequences</taxon>
        <taxon>metagenomes</taxon>
        <taxon>ecological metagenomes</taxon>
    </lineage>
</organism>
<reference evidence="1" key="1">
    <citation type="submission" date="2018-05" db="EMBL/GenBank/DDBJ databases">
        <authorList>
            <person name="Lanie J.A."/>
            <person name="Ng W.-L."/>
            <person name="Kazmierczak K.M."/>
            <person name="Andrzejewski T.M."/>
            <person name="Davidsen T.M."/>
            <person name="Wayne K.J."/>
            <person name="Tettelin H."/>
            <person name="Glass J.I."/>
            <person name="Rusch D."/>
            <person name="Podicherti R."/>
            <person name="Tsui H.-C.T."/>
            <person name="Winkler M.E."/>
        </authorList>
    </citation>
    <scope>NUCLEOTIDE SEQUENCE</scope>
</reference>
<gene>
    <name evidence="1" type="ORF">METZ01_LOCUS117025</name>
</gene>
<name>A0A381XI74_9ZZZZ</name>
<feature type="non-terminal residue" evidence="1">
    <location>
        <position position="1"/>
    </location>
</feature>